<dbReference type="AlphaFoldDB" id="A0A8J7WR09"/>
<gene>
    <name evidence="1" type="ORF">KGA66_17425</name>
</gene>
<dbReference type="Proteomes" id="UP000677913">
    <property type="component" value="Unassembled WGS sequence"/>
</dbReference>
<dbReference type="RefSeq" id="WP_211469202.1">
    <property type="nucleotide sequence ID" value="NZ_JAGSXH010000061.1"/>
</dbReference>
<evidence type="ECO:0000313" key="1">
    <source>
        <dbReference type="EMBL" id="MBS2964842.1"/>
    </source>
</evidence>
<keyword evidence="2" id="KW-1185">Reference proteome</keyword>
<name>A0A8J7WR09_9ACTN</name>
<sequence length="163" mass="17715">MSKTTPGGFHGFEFWVHDVCQGLLFAEMIAAIEAIPAAQRPGWMADLVPELQVHACVNDLYIPIDEWADGHEDAFAELVARARDRLITRGTLTPQEAAAWIIMDELPVHWRGTAPISTNAAVEFAEALIAIVSGTYPEAPSGRRWYFGAHTATGQLATVGTGE</sequence>
<comment type="caution">
    <text evidence="1">The sequence shown here is derived from an EMBL/GenBank/DDBJ whole genome shotgun (WGS) entry which is preliminary data.</text>
</comment>
<accession>A0A8J7WR09</accession>
<evidence type="ECO:0000313" key="2">
    <source>
        <dbReference type="Proteomes" id="UP000677913"/>
    </source>
</evidence>
<reference evidence="1" key="1">
    <citation type="submission" date="2021-04" db="EMBL/GenBank/DDBJ databases">
        <title>Genome based classification of Actinospica acidithermotolerans sp. nov., an actinobacterium isolated from an Indonesian hot spring.</title>
        <authorList>
            <person name="Kusuma A.B."/>
            <person name="Putra K.E."/>
            <person name="Nafisah S."/>
            <person name="Loh J."/>
            <person name="Nouioui I."/>
            <person name="Goodfellow M."/>
        </authorList>
    </citation>
    <scope>NUCLEOTIDE SEQUENCE</scope>
    <source>
        <strain evidence="1">DSM 45618</strain>
    </source>
</reference>
<proteinExistence type="predicted"/>
<organism evidence="1 2">
    <name type="scientific">Actinocrinis puniceicyclus</name>
    <dbReference type="NCBI Taxonomy" id="977794"/>
    <lineage>
        <taxon>Bacteria</taxon>
        <taxon>Bacillati</taxon>
        <taxon>Actinomycetota</taxon>
        <taxon>Actinomycetes</taxon>
        <taxon>Catenulisporales</taxon>
        <taxon>Actinospicaceae</taxon>
        <taxon>Actinocrinis</taxon>
    </lineage>
</organism>
<dbReference type="EMBL" id="JAGSXH010000061">
    <property type="protein sequence ID" value="MBS2964842.1"/>
    <property type="molecule type" value="Genomic_DNA"/>
</dbReference>
<protein>
    <submittedName>
        <fullName evidence="1">Uncharacterized protein</fullName>
    </submittedName>
</protein>